<dbReference type="UniPathway" id="UPA00148"/>
<comment type="caution">
    <text evidence="10">The sequence shown here is derived from an EMBL/GenBank/DDBJ whole genome shotgun (WGS) entry which is preliminary data.</text>
</comment>
<dbReference type="InterPro" id="IPR027417">
    <property type="entry name" value="P-loop_NTPase"/>
</dbReference>
<dbReference type="CDD" id="cd01750">
    <property type="entry name" value="GATase1_CobQ"/>
    <property type="match status" value="1"/>
</dbReference>
<keyword evidence="10" id="KW-0436">Ligase</keyword>
<dbReference type="SUPFAM" id="SSF52540">
    <property type="entry name" value="P-loop containing nucleoside triphosphate hydrolases"/>
    <property type="match status" value="1"/>
</dbReference>
<dbReference type="PANTHER" id="PTHR21343:SF1">
    <property type="entry name" value="COBYRIC ACID SYNTHASE"/>
    <property type="match status" value="1"/>
</dbReference>
<dbReference type="InterPro" id="IPR002586">
    <property type="entry name" value="CobQ/CobB/MinD/ParA_Nub-bd_dom"/>
</dbReference>
<dbReference type="InterPro" id="IPR047045">
    <property type="entry name" value="CobQ_N"/>
</dbReference>
<dbReference type="GO" id="GO:0015420">
    <property type="term" value="F:ABC-type vitamin B12 transporter activity"/>
    <property type="evidence" value="ECO:0007669"/>
    <property type="project" value="UniProtKB-UniRule"/>
</dbReference>
<keyword evidence="4 7" id="KW-0169">Cobalamin biosynthesis</keyword>
<dbReference type="Gene3D" id="3.40.50.880">
    <property type="match status" value="1"/>
</dbReference>
<dbReference type="CDD" id="cd05389">
    <property type="entry name" value="CobQ_N"/>
    <property type="match status" value="1"/>
</dbReference>
<feature type="domain" description="CobQ/CobB/MinD/ParA nucleotide binding" evidence="8">
    <location>
        <begin position="7"/>
        <end position="239"/>
    </location>
</feature>
<dbReference type="PANTHER" id="PTHR21343">
    <property type="entry name" value="DETHIOBIOTIN SYNTHETASE"/>
    <property type="match status" value="1"/>
</dbReference>
<evidence type="ECO:0000313" key="10">
    <source>
        <dbReference type="EMBL" id="MBB3972387.1"/>
    </source>
</evidence>
<organism evidence="10 11">
    <name type="scientific">Hansschlegelia beijingensis</name>
    <dbReference type="NCBI Taxonomy" id="1133344"/>
    <lineage>
        <taxon>Bacteria</taxon>
        <taxon>Pseudomonadati</taxon>
        <taxon>Pseudomonadota</taxon>
        <taxon>Alphaproteobacteria</taxon>
        <taxon>Hyphomicrobiales</taxon>
        <taxon>Methylopilaceae</taxon>
        <taxon>Hansschlegelia</taxon>
    </lineage>
</organism>
<feature type="active site" evidence="7">
    <location>
        <position position="432"/>
    </location>
</feature>
<dbReference type="EMBL" id="JACIDR010000001">
    <property type="protein sequence ID" value="MBB3972387.1"/>
    <property type="molecule type" value="Genomic_DNA"/>
</dbReference>
<comment type="pathway">
    <text evidence="1 7">Cofactor biosynthesis; adenosylcobalamin biosynthesis.</text>
</comment>
<evidence type="ECO:0000256" key="5">
    <source>
        <dbReference type="ARBA" id="ARBA00022962"/>
    </source>
</evidence>
<dbReference type="AlphaFoldDB" id="A0A7W6D1K7"/>
<dbReference type="PROSITE" id="PS51274">
    <property type="entry name" value="GATASE_COBBQ"/>
    <property type="match status" value="1"/>
</dbReference>
<evidence type="ECO:0000259" key="8">
    <source>
        <dbReference type="Pfam" id="PF01656"/>
    </source>
</evidence>
<evidence type="ECO:0000256" key="2">
    <source>
        <dbReference type="ARBA" id="ARBA00006205"/>
    </source>
</evidence>
<evidence type="ECO:0000256" key="7">
    <source>
        <dbReference type="HAMAP-Rule" id="MF_00028"/>
    </source>
</evidence>
<dbReference type="GO" id="GO:0016874">
    <property type="term" value="F:ligase activity"/>
    <property type="evidence" value="ECO:0007669"/>
    <property type="project" value="UniProtKB-KW"/>
</dbReference>
<feature type="domain" description="CobB/CobQ-like glutamine amidotransferase" evidence="9">
    <location>
        <begin position="255"/>
        <end position="438"/>
    </location>
</feature>
<accession>A0A7W6D1K7</accession>
<evidence type="ECO:0000256" key="6">
    <source>
        <dbReference type="ARBA" id="ARBA00025166"/>
    </source>
</evidence>
<keyword evidence="11" id="KW-1185">Reference proteome</keyword>
<evidence type="ECO:0000313" key="11">
    <source>
        <dbReference type="Proteomes" id="UP000528964"/>
    </source>
</evidence>
<reference evidence="10 11" key="1">
    <citation type="submission" date="2020-08" db="EMBL/GenBank/DDBJ databases">
        <title>Genomic Encyclopedia of Type Strains, Phase IV (KMG-IV): sequencing the most valuable type-strain genomes for metagenomic binning, comparative biology and taxonomic classification.</title>
        <authorList>
            <person name="Goeker M."/>
        </authorList>
    </citation>
    <scope>NUCLEOTIDE SEQUENCE [LARGE SCALE GENOMIC DNA]</scope>
    <source>
        <strain evidence="10 11">DSM 25481</strain>
    </source>
</reference>
<gene>
    <name evidence="7" type="primary">cobQ</name>
    <name evidence="10" type="ORF">GGR24_001020</name>
</gene>
<dbReference type="SUPFAM" id="SSF52317">
    <property type="entry name" value="Class I glutamine amidotransferase-like"/>
    <property type="match status" value="1"/>
</dbReference>
<dbReference type="NCBIfam" id="NF001989">
    <property type="entry name" value="PRK00784.1"/>
    <property type="match status" value="1"/>
</dbReference>
<name>A0A7W6D1K7_9HYPH</name>
<dbReference type="InterPro" id="IPR029062">
    <property type="entry name" value="Class_I_gatase-like"/>
</dbReference>
<dbReference type="Pfam" id="PF01656">
    <property type="entry name" value="CbiA"/>
    <property type="match status" value="1"/>
</dbReference>
<dbReference type="InterPro" id="IPR004459">
    <property type="entry name" value="CobQ_synth"/>
</dbReference>
<dbReference type="Pfam" id="PF07685">
    <property type="entry name" value="GATase_3"/>
    <property type="match status" value="1"/>
</dbReference>
<feature type="active site" description="Nucleophile" evidence="7">
    <location>
        <position position="335"/>
    </location>
</feature>
<dbReference type="NCBIfam" id="TIGR00313">
    <property type="entry name" value="cobQ"/>
    <property type="match status" value="1"/>
</dbReference>
<sequence length="489" mass="51348">MNRTPAIMFQGTGSNVGKSLIVAGLCRAFARRGLSVAPFKPQNMSNNAAVTADGGEIGRAQALQARAAGREPIVDMNPVLLKPESDTGSQVVVQGRRIGSYKGRAYTALKPTLMPAVLESFDRLAATADLVLVEGAGSAAEVNLRAGDIANMGFAEAADTPVVVIGDIDRGGVIATLVGAHALLPASDRERVKGFLINRFRGDLSMFDEGMRIIEQHTLWRPLGIAPWFADAAKLPAEDSADLASRAGRPGGPVRIVALALPRIANFDDLDPLRLEPEVSLDLLPLGAPIPADVDLVLIPGSKATIADLAALRGCGWEEDIKAHVRRGGRVLGLCGGYQMLGRSVSDPEGVEGAPGSSRGLGLLDVETTLGGDKRLARVSGRHRGSGEVVDAYEIHMGRTDGPDAARAPFDVGDRPEGAADASGRVSGCYLHGVFAQDGFRRAFLAELGARRSGFAYEATIEATLDRLADHLEAHLDVDGLLAVANSRV</sequence>
<comment type="function">
    <text evidence="6 7">Catalyzes amidations at positions B, D, E, and G on adenosylcobyrinic A,C-diamide. NH(2) groups are provided by glutamine, and one molecule of ATP is hydrogenolyzed for each amidation.</text>
</comment>
<dbReference type="GO" id="GO:0009236">
    <property type="term" value="P:cobalamin biosynthetic process"/>
    <property type="evidence" value="ECO:0007669"/>
    <property type="project" value="UniProtKB-UniRule"/>
</dbReference>
<dbReference type="Proteomes" id="UP000528964">
    <property type="component" value="Unassembled WGS sequence"/>
</dbReference>
<dbReference type="Gene3D" id="3.40.50.300">
    <property type="entry name" value="P-loop containing nucleotide triphosphate hydrolases"/>
    <property type="match status" value="1"/>
</dbReference>
<evidence type="ECO:0000259" key="9">
    <source>
        <dbReference type="Pfam" id="PF07685"/>
    </source>
</evidence>
<evidence type="ECO:0000256" key="4">
    <source>
        <dbReference type="ARBA" id="ARBA00022573"/>
    </source>
</evidence>
<comment type="similarity">
    <text evidence="2 7">Belongs to the CobB/CobQ family. CobQ subfamily.</text>
</comment>
<dbReference type="InterPro" id="IPR033949">
    <property type="entry name" value="CobQ_GATase1"/>
</dbReference>
<protein>
    <recommendedName>
        <fullName evidence="3 7">Cobyric acid synthase</fullName>
    </recommendedName>
</protein>
<evidence type="ECO:0000256" key="3">
    <source>
        <dbReference type="ARBA" id="ARBA00019833"/>
    </source>
</evidence>
<proteinExistence type="inferred from homology"/>
<keyword evidence="5 7" id="KW-0315">Glutamine amidotransferase</keyword>
<dbReference type="HAMAP" id="MF_00028">
    <property type="entry name" value="CobQ"/>
    <property type="match status" value="1"/>
</dbReference>
<evidence type="ECO:0000256" key="1">
    <source>
        <dbReference type="ARBA" id="ARBA00004953"/>
    </source>
</evidence>
<dbReference type="InterPro" id="IPR011698">
    <property type="entry name" value="GATase_3"/>
</dbReference>